<keyword evidence="3" id="KW-1185">Reference proteome</keyword>
<dbReference type="Proteomes" id="UP001501337">
    <property type="component" value="Unassembled WGS sequence"/>
</dbReference>
<dbReference type="InterPro" id="IPR023631">
    <property type="entry name" value="Amidase_dom"/>
</dbReference>
<evidence type="ECO:0000313" key="2">
    <source>
        <dbReference type="EMBL" id="GAA3953117.1"/>
    </source>
</evidence>
<name>A0ABP7NT58_9GAMM</name>
<dbReference type="PANTHER" id="PTHR11895:SF151">
    <property type="entry name" value="GLUTAMYL-TRNA(GLN) AMIDOTRANSFERASE SUBUNIT A"/>
    <property type="match status" value="1"/>
</dbReference>
<dbReference type="PANTHER" id="PTHR11895">
    <property type="entry name" value="TRANSAMIDASE"/>
    <property type="match status" value="1"/>
</dbReference>
<dbReference type="Pfam" id="PF01425">
    <property type="entry name" value="Amidase"/>
    <property type="match status" value="1"/>
</dbReference>
<dbReference type="InterPro" id="IPR036928">
    <property type="entry name" value="AS_sf"/>
</dbReference>
<gene>
    <name evidence="2" type="ORF">GCM10022278_10050</name>
</gene>
<feature type="domain" description="Amidase" evidence="1">
    <location>
        <begin position="40"/>
        <end position="465"/>
    </location>
</feature>
<dbReference type="RefSeq" id="WP_344803963.1">
    <property type="nucleotide sequence ID" value="NZ_BAABBO010000002.1"/>
</dbReference>
<evidence type="ECO:0000313" key="3">
    <source>
        <dbReference type="Proteomes" id="UP001501337"/>
    </source>
</evidence>
<comment type="caution">
    <text evidence="2">The sequence shown here is derived from an EMBL/GenBank/DDBJ whole genome shotgun (WGS) entry which is preliminary data.</text>
</comment>
<evidence type="ECO:0000259" key="1">
    <source>
        <dbReference type="Pfam" id="PF01425"/>
    </source>
</evidence>
<dbReference type="EMBL" id="BAABBO010000002">
    <property type="protein sequence ID" value="GAA3953117.1"/>
    <property type="molecule type" value="Genomic_DNA"/>
</dbReference>
<organism evidence="2 3">
    <name type="scientific">Allohahella marinimesophila</name>
    <dbReference type="NCBI Taxonomy" id="1054972"/>
    <lineage>
        <taxon>Bacteria</taxon>
        <taxon>Pseudomonadati</taxon>
        <taxon>Pseudomonadota</taxon>
        <taxon>Gammaproteobacteria</taxon>
        <taxon>Oceanospirillales</taxon>
        <taxon>Hahellaceae</taxon>
        <taxon>Allohahella</taxon>
    </lineage>
</organism>
<sequence>MVESADNRLVGRVFDESDYTTWSAIAIATAVKAGRVRPRELVAHFIQRLEQVNPLVNAVIAWSADAIYEQAEALEARLAGKNLAAMPLAGVPVLVKDNIWVEGWEVTQGSQLLLGVVAPKDALVVARLRASGAIILGLTNCPEFACRSITTNSVYGTTRNPWALTHTPGGSSGGSASAVAAGLAPLALGTDAGGSIRRPAAHTGIIGMMPAAGTVPFSDSFPELPLVMNSMGIFARTLADTRLALETMRGLPVDLDGPITNPAEGSGRGAGPLRIGYCQNLGMIGGLEPDVENAVRTALNRLLAQGSVVMTETAPDWMSNYSESGIAVLEQTGLALLFGEDHLDNPGLIDADVAKQIDSGLNASGLDVARALVLRESLTSQFNSAFQNFDLLVTPTTPCTAWPLSEDWPRQIAGRSASPRDHARFTWFVNQVGAAACSMPCGFDAEGLPIGLQVIAPAHAEADLLALAEMLEADYALHLPATGA</sequence>
<dbReference type="InterPro" id="IPR020556">
    <property type="entry name" value="Amidase_CS"/>
</dbReference>
<accession>A0ABP7NT58</accession>
<dbReference type="PROSITE" id="PS00571">
    <property type="entry name" value="AMIDASES"/>
    <property type="match status" value="1"/>
</dbReference>
<dbReference type="SUPFAM" id="SSF75304">
    <property type="entry name" value="Amidase signature (AS) enzymes"/>
    <property type="match status" value="1"/>
</dbReference>
<dbReference type="InterPro" id="IPR000120">
    <property type="entry name" value="Amidase"/>
</dbReference>
<proteinExistence type="predicted"/>
<dbReference type="Gene3D" id="3.90.1300.10">
    <property type="entry name" value="Amidase signature (AS) domain"/>
    <property type="match status" value="1"/>
</dbReference>
<protein>
    <submittedName>
        <fullName evidence="2">Amidase</fullName>
    </submittedName>
</protein>
<reference evidence="3" key="1">
    <citation type="journal article" date="2019" name="Int. J. Syst. Evol. Microbiol.">
        <title>The Global Catalogue of Microorganisms (GCM) 10K type strain sequencing project: providing services to taxonomists for standard genome sequencing and annotation.</title>
        <authorList>
            <consortium name="The Broad Institute Genomics Platform"/>
            <consortium name="The Broad Institute Genome Sequencing Center for Infectious Disease"/>
            <person name="Wu L."/>
            <person name="Ma J."/>
        </authorList>
    </citation>
    <scope>NUCLEOTIDE SEQUENCE [LARGE SCALE GENOMIC DNA]</scope>
    <source>
        <strain evidence="3">JCM 17555</strain>
    </source>
</reference>